<accession>A0A3R8KXB9</accession>
<dbReference type="EMBL" id="RHJS01000002">
    <property type="protein sequence ID" value="RRK31805.1"/>
    <property type="molecule type" value="Genomic_DNA"/>
</dbReference>
<feature type="region of interest" description="Disordered" evidence="1">
    <location>
        <begin position="103"/>
        <end position="136"/>
    </location>
</feature>
<dbReference type="Proteomes" id="UP000274920">
    <property type="component" value="Unassembled WGS sequence"/>
</dbReference>
<feature type="compositionally biased region" description="Polar residues" evidence="1">
    <location>
        <begin position="109"/>
        <end position="118"/>
    </location>
</feature>
<evidence type="ECO:0000313" key="4">
    <source>
        <dbReference type="Proteomes" id="UP000274920"/>
    </source>
</evidence>
<dbReference type="RefSeq" id="WP_125127403.1">
    <property type="nucleotide sequence ID" value="NZ_RHJS01000002.1"/>
</dbReference>
<keyword evidence="4" id="KW-1185">Reference proteome</keyword>
<evidence type="ECO:0000256" key="2">
    <source>
        <dbReference type="SAM" id="Phobius"/>
    </source>
</evidence>
<keyword evidence="2" id="KW-0812">Transmembrane</keyword>
<reference evidence="3" key="1">
    <citation type="submission" date="2018-10" db="EMBL/GenBank/DDBJ databases">
        <title>Schaedlerella arabinophila gen. nov. sp. nov., isolated from the mouse intestinal tract and comparative analysis with the genome of the closely related altered Schaedler flora strain ASF502.</title>
        <authorList>
            <person name="Miyake S."/>
            <person name="Soh M."/>
            <person name="Seedorf H."/>
        </authorList>
    </citation>
    <scope>NUCLEOTIDE SEQUENCE [LARGE SCALE GENOMIC DNA]</scope>
    <source>
        <strain evidence="3">DSM 106076</strain>
    </source>
</reference>
<feature type="transmembrane region" description="Helical" evidence="2">
    <location>
        <begin position="12"/>
        <end position="28"/>
    </location>
</feature>
<keyword evidence="2" id="KW-0472">Membrane</keyword>
<gene>
    <name evidence="3" type="ORF">EBB54_10820</name>
</gene>
<protein>
    <submittedName>
        <fullName evidence="3">Stage III sporulation protein AF</fullName>
    </submittedName>
</protein>
<sequence length="146" mass="16612">MIEAIYTWMQNIVFFLVIVTAVLEVLPGTSYQKYIRFFTGLILMLLLLTPFLSLTGSGEIFQELYHGYEQEQYKRELQEQEAYFQDLDLLDFLPEEYALTESGGILPQPQGQEENGFSTEEGDGNPDGIGGGEIKIEEVRIGEEVE</sequence>
<comment type="caution">
    <text evidence="3">The sequence shown here is derived from an EMBL/GenBank/DDBJ whole genome shotgun (WGS) entry which is preliminary data.</text>
</comment>
<evidence type="ECO:0000256" key="1">
    <source>
        <dbReference type="SAM" id="MobiDB-lite"/>
    </source>
</evidence>
<organism evidence="3 4">
    <name type="scientific">Schaedlerella arabinosiphila</name>
    <dbReference type="NCBI Taxonomy" id="2044587"/>
    <lineage>
        <taxon>Bacteria</taxon>
        <taxon>Bacillati</taxon>
        <taxon>Bacillota</taxon>
        <taxon>Clostridia</taxon>
        <taxon>Lachnospirales</taxon>
        <taxon>Lachnospiraceae</taxon>
        <taxon>Schaedlerella</taxon>
    </lineage>
</organism>
<proteinExistence type="predicted"/>
<dbReference type="InterPro" id="IPR014245">
    <property type="entry name" value="Spore_III_AF"/>
</dbReference>
<dbReference type="Pfam" id="PF09581">
    <property type="entry name" value="Spore_III_AF"/>
    <property type="match status" value="1"/>
</dbReference>
<feature type="transmembrane region" description="Helical" evidence="2">
    <location>
        <begin position="34"/>
        <end position="54"/>
    </location>
</feature>
<name>A0A3R8KXB9_9FIRM</name>
<evidence type="ECO:0000313" key="3">
    <source>
        <dbReference type="EMBL" id="RRK31805.1"/>
    </source>
</evidence>
<keyword evidence="2" id="KW-1133">Transmembrane helix</keyword>
<dbReference type="AlphaFoldDB" id="A0A3R8KXB9"/>